<gene>
    <name evidence="1" type="ORF">S01H4_29873</name>
</gene>
<accession>X1BR48</accession>
<dbReference type="EMBL" id="BART01015373">
    <property type="protein sequence ID" value="GAG83642.1"/>
    <property type="molecule type" value="Genomic_DNA"/>
</dbReference>
<feature type="non-terminal residue" evidence="1">
    <location>
        <position position="1"/>
    </location>
</feature>
<dbReference type="AlphaFoldDB" id="X1BR48"/>
<dbReference type="Gene3D" id="3.40.50.300">
    <property type="entry name" value="P-loop containing nucleotide triphosphate hydrolases"/>
    <property type="match status" value="1"/>
</dbReference>
<sequence length="82" mass="9346">TFQNMTASYKDIERNHTGLKPISGFIFGNKKDLENRQVSREDAEKLAKELNLGYIETSALTGENVEKAFYSIAETLYLLNKK</sequence>
<dbReference type="GO" id="GO:0005525">
    <property type="term" value="F:GTP binding"/>
    <property type="evidence" value="ECO:0007669"/>
    <property type="project" value="InterPro"/>
</dbReference>
<comment type="caution">
    <text evidence="1">The sequence shown here is derived from an EMBL/GenBank/DDBJ whole genome shotgun (WGS) entry which is preliminary data.</text>
</comment>
<dbReference type="PRINTS" id="PR00449">
    <property type="entry name" value="RASTRNSFRMNG"/>
</dbReference>
<name>X1BR48_9ZZZZ</name>
<organism evidence="1">
    <name type="scientific">marine sediment metagenome</name>
    <dbReference type="NCBI Taxonomy" id="412755"/>
    <lineage>
        <taxon>unclassified sequences</taxon>
        <taxon>metagenomes</taxon>
        <taxon>ecological metagenomes</taxon>
    </lineage>
</organism>
<protein>
    <submittedName>
        <fullName evidence="1">Uncharacterized protein</fullName>
    </submittedName>
</protein>
<dbReference type="SUPFAM" id="SSF52540">
    <property type="entry name" value="P-loop containing nucleoside triphosphate hydrolases"/>
    <property type="match status" value="1"/>
</dbReference>
<dbReference type="SMART" id="SM00175">
    <property type="entry name" value="RAB"/>
    <property type="match status" value="1"/>
</dbReference>
<dbReference type="InterPro" id="IPR001806">
    <property type="entry name" value="Small_GTPase"/>
</dbReference>
<dbReference type="InterPro" id="IPR050209">
    <property type="entry name" value="Rab_GTPases_membrane_traffic"/>
</dbReference>
<dbReference type="GO" id="GO:0003924">
    <property type="term" value="F:GTPase activity"/>
    <property type="evidence" value="ECO:0007669"/>
    <property type="project" value="InterPro"/>
</dbReference>
<dbReference type="InterPro" id="IPR027417">
    <property type="entry name" value="P-loop_NTPase"/>
</dbReference>
<dbReference type="PROSITE" id="PS51419">
    <property type="entry name" value="RAB"/>
    <property type="match status" value="1"/>
</dbReference>
<dbReference type="Pfam" id="PF00071">
    <property type="entry name" value="Ras"/>
    <property type="match status" value="1"/>
</dbReference>
<evidence type="ECO:0000313" key="1">
    <source>
        <dbReference type="EMBL" id="GAG83642.1"/>
    </source>
</evidence>
<reference evidence="1" key="1">
    <citation type="journal article" date="2014" name="Front. Microbiol.">
        <title>High frequency of phylogenetically diverse reductive dehalogenase-homologous genes in deep subseafloor sedimentary metagenomes.</title>
        <authorList>
            <person name="Kawai M."/>
            <person name="Futagami T."/>
            <person name="Toyoda A."/>
            <person name="Takaki Y."/>
            <person name="Nishi S."/>
            <person name="Hori S."/>
            <person name="Arai W."/>
            <person name="Tsubouchi T."/>
            <person name="Morono Y."/>
            <person name="Uchiyama I."/>
            <person name="Ito T."/>
            <person name="Fujiyama A."/>
            <person name="Inagaki F."/>
            <person name="Takami H."/>
        </authorList>
    </citation>
    <scope>NUCLEOTIDE SEQUENCE</scope>
    <source>
        <strain evidence="1">Expedition CK06-06</strain>
    </source>
</reference>
<dbReference type="PANTHER" id="PTHR47979">
    <property type="entry name" value="DRAB11-RELATED"/>
    <property type="match status" value="1"/>
</dbReference>
<proteinExistence type="predicted"/>